<name>A0ABV6HNK9_9SPHI</name>
<keyword evidence="2" id="KW-1185">Reference proteome</keyword>
<proteinExistence type="predicted"/>
<dbReference type="EMBL" id="JBHLWO010000002">
    <property type="protein sequence ID" value="MFC0320491.1"/>
    <property type="molecule type" value="Genomic_DNA"/>
</dbReference>
<reference evidence="1 2" key="1">
    <citation type="submission" date="2024-09" db="EMBL/GenBank/DDBJ databases">
        <authorList>
            <person name="Sun Q."/>
            <person name="Mori K."/>
        </authorList>
    </citation>
    <scope>NUCLEOTIDE SEQUENCE [LARGE SCALE GENOMIC DNA]</scope>
    <source>
        <strain evidence="1 2">CCM 7765</strain>
    </source>
</reference>
<accession>A0ABV6HNK9</accession>
<dbReference type="InterPro" id="IPR036583">
    <property type="entry name" value="23S_rRNA_IVS_sf"/>
</dbReference>
<dbReference type="RefSeq" id="WP_130856814.1">
    <property type="nucleotide sequence ID" value="NZ_JBHLWO010000002.1"/>
</dbReference>
<dbReference type="CDD" id="cd16377">
    <property type="entry name" value="23S_rRNA_IVP_like"/>
    <property type="match status" value="1"/>
</dbReference>
<dbReference type="PANTHER" id="PTHR38471">
    <property type="entry name" value="FOUR HELIX BUNDLE PROTEIN"/>
    <property type="match status" value="1"/>
</dbReference>
<dbReference type="Proteomes" id="UP001589774">
    <property type="component" value="Unassembled WGS sequence"/>
</dbReference>
<sequence length="121" mass="14285">MTSTFEDLEVWKHCRSFRNKLGEVIKLLPNEEKYRLSDQLKRAARSVTANIAEGYGRFHYQENIQFCRQSRGSLYEILDHLICALDEQYIDNATFDKCKADLEKCIALLNGYILYLKKRKE</sequence>
<dbReference type="Pfam" id="PF05635">
    <property type="entry name" value="23S_rRNA_IVP"/>
    <property type="match status" value="1"/>
</dbReference>
<gene>
    <name evidence="1" type="ORF">ACFFI0_19345</name>
</gene>
<dbReference type="InterPro" id="IPR012657">
    <property type="entry name" value="23S_rRNA-intervening_sequence"/>
</dbReference>
<dbReference type="SUPFAM" id="SSF158446">
    <property type="entry name" value="IVS-encoded protein-like"/>
    <property type="match status" value="1"/>
</dbReference>
<protein>
    <submittedName>
        <fullName evidence="1">Four helix bundle protein</fullName>
    </submittedName>
</protein>
<dbReference type="PANTHER" id="PTHR38471:SF2">
    <property type="entry name" value="FOUR HELIX BUNDLE PROTEIN"/>
    <property type="match status" value="1"/>
</dbReference>
<comment type="caution">
    <text evidence="1">The sequence shown here is derived from an EMBL/GenBank/DDBJ whole genome shotgun (WGS) entry which is preliminary data.</text>
</comment>
<evidence type="ECO:0000313" key="1">
    <source>
        <dbReference type="EMBL" id="MFC0320491.1"/>
    </source>
</evidence>
<dbReference type="Gene3D" id="1.20.1440.60">
    <property type="entry name" value="23S rRNA-intervening sequence"/>
    <property type="match status" value="1"/>
</dbReference>
<organism evidence="1 2">
    <name type="scientific">Olivibacter oleidegradans</name>
    <dbReference type="NCBI Taxonomy" id="760123"/>
    <lineage>
        <taxon>Bacteria</taxon>
        <taxon>Pseudomonadati</taxon>
        <taxon>Bacteroidota</taxon>
        <taxon>Sphingobacteriia</taxon>
        <taxon>Sphingobacteriales</taxon>
        <taxon>Sphingobacteriaceae</taxon>
        <taxon>Olivibacter</taxon>
    </lineage>
</organism>
<dbReference type="NCBIfam" id="TIGR02436">
    <property type="entry name" value="four helix bundle protein"/>
    <property type="match status" value="1"/>
</dbReference>
<evidence type="ECO:0000313" key="2">
    <source>
        <dbReference type="Proteomes" id="UP001589774"/>
    </source>
</evidence>